<feature type="compositionally biased region" description="Basic and acidic residues" evidence="5">
    <location>
        <begin position="1"/>
        <end position="11"/>
    </location>
</feature>
<keyword evidence="2 6" id="KW-0812">Transmembrane</keyword>
<evidence type="ECO:0000256" key="2">
    <source>
        <dbReference type="ARBA" id="ARBA00022692"/>
    </source>
</evidence>
<dbReference type="GO" id="GO:0022857">
    <property type="term" value="F:transmembrane transporter activity"/>
    <property type="evidence" value="ECO:0007669"/>
    <property type="project" value="InterPro"/>
</dbReference>
<dbReference type="InterPro" id="IPR011701">
    <property type="entry name" value="MFS"/>
</dbReference>
<dbReference type="Proteomes" id="UP000094236">
    <property type="component" value="Unassembled WGS sequence"/>
</dbReference>
<feature type="compositionally biased region" description="Polar residues" evidence="5">
    <location>
        <begin position="31"/>
        <end position="52"/>
    </location>
</feature>
<keyword evidence="8" id="KW-1185">Reference proteome</keyword>
<reference evidence="8" key="1">
    <citation type="submission" date="2016-05" db="EMBL/GenBank/DDBJ databases">
        <title>Comparative genomics of biotechnologically important yeasts.</title>
        <authorList>
            <consortium name="DOE Joint Genome Institute"/>
            <person name="Riley R."/>
            <person name="Haridas S."/>
            <person name="Wolfe K.H."/>
            <person name="Lopes M.R."/>
            <person name="Hittinger C.T."/>
            <person name="Goker M."/>
            <person name="Salamov A."/>
            <person name="Wisecaver J."/>
            <person name="Long T.M."/>
            <person name="Aerts A.L."/>
            <person name="Barry K."/>
            <person name="Choi C."/>
            <person name="Clum A."/>
            <person name="Coughlan A.Y."/>
            <person name="Deshpande S."/>
            <person name="Douglass A.P."/>
            <person name="Hanson S.J."/>
            <person name="Klenk H.-P."/>
            <person name="Labutti K."/>
            <person name="Lapidus A."/>
            <person name="Lindquist E."/>
            <person name="Lipzen A."/>
            <person name="Meier-Kolthoff J.P."/>
            <person name="Ohm R.A."/>
            <person name="Otillar R.P."/>
            <person name="Pangilinan J."/>
            <person name="Peng Y."/>
            <person name="Rokas A."/>
            <person name="Rosa C.A."/>
            <person name="Scheuner C."/>
            <person name="Sibirny A.A."/>
            <person name="Slot J.C."/>
            <person name="Stielow J.B."/>
            <person name="Sun H."/>
            <person name="Kurtzman C.P."/>
            <person name="Blackwell M."/>
            <person name="Grigoriev I.V."/>
            <person name="Jeffries T.W."/>
        </authorList>
    </citation>
    <scope>NUCLEOTIDE SEQUENCE [LARGE SCALE GENOMIC DNA]</scope>
    <source>
        <strain evidence="8">NRRL Y-2460</strain>
    </source>
</reference>
<feature type="transmembrane region" description="Helical" evidence="6">
    <location>
        <begin position="212"/>
        <end position="232"/>
    </location>
</feature>
<name>A0A1E4TQN8_PACTA</name>
<dbReference type="Pfam" id="PF07690">
    <property type="entry name" value="MFS_1"/>
    <property type="match status" value="1"/>
</dbReference>
<feature type="transmembrane region" description="Helical" evidence="6">
    <location>
        <begin position="537"/>
        <end position="558"/>
    </location>
</feature>
<feature type="transmembrane region" description="Helical" evidence="6">
    <location>
        <begin position="570"/>
        <end position="589"/>
    </location>
</feature>
<dbReference type="GO" id="GO:0016020">
    <property type="term" value="C:membrane"/>
    <property type="evidence" value="ECO:0007669"/>
    <property type="project" value="UniProtKB-SubCell"/>
</dbReference>
<feature type="transmembrane region" description="Helical" evidence="6">
    <location>
        <begin position="275"/>
        <end position="297"/>
    </location>
</feature>
<evidence type="ECO:0000256" key="1">
    <source>
        <dbReference type="ARBA" id="ARBA00004141"/>
    </source>
</evidence>
<evidence type="ECO:0000313" key="7">
    <source>
        <dbReference type="EMBL" id="ODV94060.1"/>
    </source>
</evidence>
<dbReference type="Gene3D" id="1.20.1250.20">
    <property type="entry name" value="MFS general substrate transporter like domains"/>
    <property type="match status" value="1"/>
</dbReference>
<dbReference type="EMBL" id="KV454016">
    <property type="protein sequence ID" value="ODV94060.1"/>
    <property type="molecule type" value="Genomic_DNA"/>
</dbReference>
<accession>A0A1E4TQN8</accession>
<feature type="transmembrane region" description="Helical" evidence="6">
    <location>
        <begin position="309"/>
        <end position="330"/>
    </location>
</feature>
<evidence type="ECO:0000256" key="6">
    <source>
        <dbReference type="SAM" id="Phobius"/>
    </source>
</evidence>
<protein>
    <recommendedName>
        <fullName evidence="9">Major facilitator superfamily (MFS) profile domain-containing protein</fullName>
    </recommendedName>
</protein>
<evidence type="ECO:0000256" key="5">
    <source>
        <dbReference type="SAM" id="MobiDB-lite"/>
    </source>
</evidence>
<feature type="transmembrane region" description="Helical" evidence="6">
    <location>
        <begin position="117"/>
        <end position="137"/>
    </location>
</feature>
<evidence type="ECO:0000313" key="8">
    <source>
        <dbReference type="Proteomes" id="UP000094236"/>
    </source>
</evidence>
<dbReference type="PANTHER" id="PTHR23507:SF1">
    <property type="entry name" value="FI18259P1-RELATED"/>
    <property type="match status" value="1"/>
</dbReference>
<feature type="transmembrane region" description="Helical" evidence="6">
    <location>
        <begin position="436"/>
        <end position="459"/>
    </location>
</feature>
<evidence type="ECO:0000256" key="4">
    <source>
        <dbReference type="ARBA" id="ARBA00023136"/>
    </source>
</evidence>
<feature type="transmembrane region" description="Helical" evidence="6">
    <location>
        <begin position="504"/>
        <end position="525"/>
    </location>
</feature>
<feature type="compositionally biased region" description="Low complexity" evidence="5">
    <location>
        <begin position="18"/>
        <end position="30"/>
    </location>
</feature>
<keyword evidence="4 6" id="KW-0472">Membrane</keyword>
<dbReference type="InterPro" id="IPR036259">
    <property type="entry name" value="MFS_trans_sf"/>
</dbReference>
<gene>
    <name evidence="7" type="ORF">PACTADRAFT_81668</name>
</gene>
<dbReference type="SUPFAM" id="SSF103473">
    <property type="entry name" value="MFS general substrate transporter"/>
    <property type="match status" value="1"/>
</dbReference>
<comment type="subcellular location">
    <subcellularLocation>
        <location evidence="1">Membrane</location>
        <topology evidence="1">Multi-pass membrane protein</topology>
    </subcellularLocation>
</comment>
<feature type="transmembrane region" description="Helical" evidence="6">
    <location>
        <begin position="181"/>
        <end position="200"/>
    </location>
</feature>
<organism evidence="7 8">
    <name type="scientific">Pachysolen tannophilus NRRL Y-2460</name>
    <dbReference type="NCBI Taxonomy" id="669874"/>
    <lineage>
        <taxon>Eukaryota</taxon>
        <taxon>Fungi</taxon>
        <taxon>Dikarya</taxon>
        <taxon>Ascomycota</taxon>
        <taxon>Saccharomycotina</taxon>
        <taxon>Pichiomycetes</taxon>
        <taxon>Pachysolenaceae</taxon>
        <taxon>Pachysolen</taxon>
    </lineage>
</organism>
<sequence length="679" mass="76338">MSFSKDDKDLKVSVTETSSLLPPVSVSSNNETTYSSIEQNSQIKNGNGSNPRSGHRQKHKQVGKEPIAEDILEHAMVDAYESVISDNDHENEDEETRWLRQERLGHKTLKWYRRPSLFMIASVMFFASFSSGISMSARLELLLQLFCKKLLFENNGDTQTFMEIDIRRCNKSQVQVELSQLQGAINISGALVAILLSGKICESSDIYGRKIIILYGAFLTFLSKLAVSSLISPSVDRFHPWLIILASLIDSIGGGGAVFFGMCNSYITDVVEDHMRIYSMGIVIANMFMAMAIGPILGSLLVKFTKSNIFVIYIDVCMTFAYVLFIFFVLPESRSTNARAKSRRNSMAVDEDRRERFQKKRRYYYDKFITEINIFTSLKNIWLPITQQDGSKSYKPRISVILLLLIDTCLTSGTVCAGQILILYGTFKFDWTSVEMGYYMTLNAAAKVIVLLFFSPYFLHQLKKKFKIETKKVDKADITCIIFCITTDILGALIVTFAGSSKVFISSCFLHCFSTLASPTIHFAIIKYSSTEKTGAIFGAITTLKSLINLVMPASFLYLYSKTVDVEPRVTFYVVLGILTLSLILAIILTSSSDTIKKTPDYEQSEQSPHLRRRSISSLQLQKEQRERLHRFMASRRESSCSLNSGNSSVGSIVLPTSPIKSIHIRANSTIGTNMQPSR</sequence>
<dbReference type="PANTHER" id="PTHR23507">
    <property type="entry name" value="ZGC:174356"/>
    <property type="match status" value="1"/>
</dbReference>
<dbReference type="OrthoDB" id="3026777at2759"/>
<feature type="transmembrane region" description="Helical" evidence="6">
    <location>
        <begin position="238"/>
        <end position="263"/>
    </location>
</feature>
<feature type="region of interest" description="Disordered" evidence="5">
    <location>
        <begin position="1"/>
        <end position="64"/>
    </location>
</feature>
<feature type="transmembrane region" description="Helical" evidence="6">
    <location>
        <begin position="400"/>
        <end position="424"/>
    </location>
</feature>
<dbReference type="AlphaFoldDB" id="A0A1E4TQN8"/>
<evidence type="ECO:0000256" key="3">
    <source>
        <dbReference type="ARBA" id="ARBA00022989"/>
    </source>
</evidence>
<proteinExistence type="predicted"/>
<evidence type="ECO:0008006" key="9">
    <source>
        <dbReference type="Google" id="ProtNLM"/>
    </source>
</evidence>
<keyword evidence="3 6" id="KW-1133">Transmembrane helix</keyword>
<feature type="transmembrane region" description="Helical" evidence="6">
    <location>
        <begin position="480"/>
        <end position="498"/>
    </location>
</feature>